<keyword evidence="2" id="KW-1185">Reference proteome</keyword>
<protein>
    <recommendedName>
        <fullName evidence="3">IPT/TIG domain-containing protein</fullName>
    </recommendedName>
</protein>
<dbReference type="RefSeq" id="WP_278022535.1">
    <property type="nucleotide sequence ID" value="NZ_BAABDT010000002.1"/>
</dbReference>
<name>A0ABP7FG61_9FLAO</name>
<accession>A0ABP7FG61</accession>
<dbReference type="Proteomes" id="UP001501367">
    <property type="component" value="Unassembled WGS sequence"/>
</dbReference>
<organism evidence="1 2">
    <name type="scientific">Flavobacterium ginsengisoli</name>
    <dbReference type="NCBI Taxonomy" id="871694"/>
    <lineage>
        <taxon>Bacteria</taxon>
        <taxon>Pseudomonadati</taxon>
        <taxon>Bacteroidota</taxon>
        <taxon>Flavobacteriia</taxon>
        <taxon>Flavobacteriales</taxon>
        <taxon>Flavobacteriaceae</taxon>
        <taxon>Flavobacterium</taxon>
    </lineage>
</organism>
<comment type="caution">
    <text evidence="1">The sequence shown here is derived from an EMBL/GenBank/DDBJ whole genome shotgun (WGS) entry which is preliminary data.</text>
</comment>
<dbReference type="InterPro" id="IPR013783">
    <property type="entry name" value="Ig-like_fold"/>
</dbReference>
<gene>
    <name evidence="1" type="ORF">GCM10022422_17370</name>
</gene>
<dbReference type="SUPFAM" id="SSF81296">
    <property type="entry name" value="E set domains"/>
    <property type="match status" value="1"/>
</dbReference>
<evidence type="ECO:0000313" key="2">
    <source>
        <dbReference type="Proteomes" id="UP001501367"/>
    </source>
</evidence>
<evidence type="ECO:0008006" key="3">
    <source>
        <dbReference type="Google" id="ProtNLM"/>
    </source>
</evidence>
<proteinExistence type="predicted"/>
<evidence type="ECO:0000313" key="1">
    <source>
        <dbReference type="EMBL" id="GAA3734982.1"/>
    </source>
</evidence>
<sequence length="334" mass="37278">MSTNHNRIKVADLETNQPDKILSTNSSGELEFRDINSIKTDSYNGLDYSEEGKALDARQGKVLKDLIYTSAYAPHLEELIPNYFLPSETNNIILKGSFFTPTTTVAIEGQVINYVKFKSDNEIHVNLTTGLNEGMFDVTINNNQISKTYTDKLLINLGEVSYPTASSWSNFLSTPIISEDGSIKVSTSGITQGADWKIIPANEDFRIIAVSKESPFNPGYLFDAYNAGGTIQLISTTDNARKVWFMFRWFSALGGNVRVWNSFGEDSTDAKDTIAYGPPHGKVATIERKAGIWKFYVNNILIKSYTASINEELLIRFRVNNQEVTGIKYVKLAT</sequence>
<dbReference type="Gene3D" id="2.60.40.10">
    <property type="entry name" value="Immunoglobulins"/>
    <property type="match status" value="1"/>
</dbReference>
<reference evidence="2" key="1">
    <citation type="journal article" date="2019" name="Int. J. Syst. Evol. Microbiol.">
        <title>The Global Catalogue of Microorganisms (GCM) 10K type strain sequencing project: providing services to taxonomists for standard genome sequencing and annotation.</title>
        <authorList>
            <consortium name="The Broad Institute Genomics Platform"/>
            <consortium name="The Broad Institute Genome Sequencing Center for Infectious Disease"/>
            <person name="Wu L."/>
            <person name="Ma J."/>
        </authorList>
    </citation>
    <scope>NUCLEOTIDE SEQUENCE [LARGE SCALE GENOMIC DNA]</scope>
    <source>
        <strain evidence="2">JCM 17336</strain>
    </source>
</reference>
<dbReference type="EMBL" id="BAABDT010000002">
    <property type="protein sequence ID" value="GAA3734982.1"/>
    <property type="molecule type" value="Genomic_DNA"/>
</dbReference>
<dbReference type="InterPro" id="IPR014756">
    <property type="entry name" value="Ig_E-set"/>
</dbReference>